<dbReference type="Proteomes" id="UP001497516">
    <property type="component" value="Chromosome 3"/>
</dbReference>
<dbReference type="PANTHER" id="PTHR34571">
    <property type="entry name" value="(S)-UREIDOGLYCINE AMINOHYDROLASE"/>
    <property type="match status" value="1"/>
</dbReference>
<keyword evidence="1" id="KW-0732">Signal</keyword>
<feature type="signal peptide" evidence="1">
    <location>
        <begin position="1"/>
        <end position="28"/>
    </location>
</feature>
<keyword evidence="4" id="KW-1185">Reference proteome</keyword>
<dbReference type="AlphaFoldDB" id="A0AAV2DR55"/>
<evidence type="ECO:0000313" key="3">
    <source>
        <dbReference type="EMBL" id="CAL1376007.1"/>
    </source>
</evidence>
<dbReference type="InterPro" id="IPR044697">
    <property type="entry name" value="UGlyAH_cupin_C"/>
</dbReference>
<dbReference type="PANTHER" id="PTHR34571:SF1">
    <property type="entry name" value="(S)-UREIDOGLYCINE AMINOHYDROLASE"/>
    <property type="match status" value="1"/>
</dbReference>
<dbReference type="InterPro" id="IPR017627">
    <property type="entry name" value="UGHY"/>
</dbReference>
<dbReference type="SUPFAM" id="SSF51182">
    <property type="entry name" value="RmlC-like cupins"/>
    <property type="match status" value="1"/>
</dbReference>
<evidence type="ECO:0000313" key="4">
    <source>
        <dbReference type="Proteomes" id="UP001497516"/>
    </source>
</evidence>
<accession>A0AAV2DR55</accession>
<dbReference type="InterPro" id="IPR011051">
    <property type="entry name" value="RmlC_Cupin_sf"/>
</dbReference>
<dbReference type="CDD" id="cd02212">
    <property type="entry name" value="cupin_UGlyAH_C"/>
    <property type="match status" value="1"/>
</dbReference>
<dbReference type="EMBL" id="OZ034816">
    <property type="protein sequence ID" value="CAL1376007.1"/>
    <property type="molecule type" value="Genomic_DNA"/>
</dbReference>
<evidence type="ECO:0000259" key="2">
    <source>
        <dbReference type="Pfam" id="PF07883"/>
    </source>
</evidence>
<feature type="domain" description="Cupin type-2" evidence="2">
    <location>
        <begin position="230"/>
        <end position="296"/>
    </location>
</feature>
<dbReference type="Gene3D" id="2.60.120.10">
    <property type="entry name" value="Jelly Rolls"/>
    <property type="match status" value="1"/>
</dbReference>
<sequence length="306" mass="34616">MTHFLPSLPSILFLLTVFSTTTVNLCFADGGFCSVPSVTETEEEQKHLYWKVTNPTLSPDHLRDLPGFTRSVYKTDHALITPESHVFSPIPEWTNALGAYLITPAMGSHFVMYLAKMKENSRAGRPPSGVERFLFAVQGSASLTNASGAIQNLMVDSYAYLPPNYDHELECVESATLIVFERRYASTMDRLPEQIVGSTDEQALLETPGEVFELRKLLPQTLQYDFNIHIMDFQPGEFLNVKEVHYNQHGLLLLEGQGIYRLADSWYPVQAGDAIWMAPFVPQWYAALGKTRSRYLLYKDVNRNPL</sequence>
<gene>
    <name evidence="3" type="ORF">LTRI10_LOCUS17768</name>
</gene>
<dbReference type="Pfam" id="PF07883">
    <property type="entry name" value="Cupin_2"/>
    <property type="match status" value="1"/>
</dbReference>
<dbReference type="NCBIfam" id="TIGR03214">
    <property type="entry name" value="ura-cupin"/>
    <property type="match status" value="1"/>
</dbReference>
<organism evidence="3 4">
    <name type="scientific">Linum trigynum</name>
    <dbReference type="NCBI Taxonomy" id="586398"/>
    <lineage>
        <taxon>Eukaryota</taxon>
        <taxon>Viridiplantae</taxon>
        <taxon>Streptophyta</taxon>
        <taxon>Embryophyta</taxon>
        <taxon>Tracheophyta</taxon>
        <taxon>Spermatophyta</taxon>
        <taxon>Magnoliopsida</taxon>
        <taxon>eudicotyledons</taxon>
        <taxon>Gunneridae</taxon>
        <taxon>Pentapetalae</taxon>
        <taxon>rosids</taxon>
        <taxon>fabids</taxon>
        <taxon>Malpighiales</taxon>
        <taxon>Linaceae</taxon>
        <taxon>Linum</taxon>
    </lineage>
</organism>
<reference evidence="3 4" key="1">
    <citation type="submission" date="2024-04" db="EMBL/GenBank/DDBJ databases">
        <authorList>
            <person name="Fracassetti M."/>
        </authorList>
    </citation>
    <scope>NUCLEOTIDE SEQUENCE [LARGE SCALE GENOMIC DNA]</scope>
</reference>
<dbReference type="InterPro" id="IPR013096">
    <property type="entry name" value="Cupin_2"/>
</dbReference>
<name>A0AAV2DR55_9ROSI</name>
<protein>
    <recommendedName>
        <fullName evidence="2">Cupin type-2 domain-containing protein</fullName>
    </recommendedName>
</protein>
<evidence type="ECO:0000256" key="1">
    <source>
        <dbReference type="SAM" id="SignalP"/>
    </source>
</evidence>
<feature type="chain" id="PRO_5043449647" description="Cupin type-2 domain-containing protein" evidence="1">
    <location>
        <begin position="29"/>
        <end position="306"/>
    </location>
</feature>
<dbReference type="GO" id="GO:0071522">
    <property type="term" value="F:ureidoglycine aminohydrolase activity"/>
    <property type="evidence" value="ECO:0007669"/>
    <property type="project" value="InterPro"/>
</dbReference>
<dbReference type="InterPro" id="IPR014710">
    <property type="entry name" value="RmlC-like_jellyroll"/>
</dbReference>
<proteinExistence type="predicted"/>